<accession>A0ABX7Q8N7</accession>
<feature type="transmembrane region" description="Helical" evidence="9">
    <location>
        <begin position="210"/>
        <end position="229"/>
    </location>
</feature>
<reference evidence="10 11" key="1">
    <citation type="submission" date="2021-03" db="EMBL/GenBank/DDBJ databases">
        <title>Geobacter metallireducens gen. nov. sp. nov., a microorganism capable of coupling the complete oxidation of organic compounds to the reduction of iron and other metals.</title>
        <authorList>
            <person name="Li Y."/>
        </authorList>
    </citation>
    <scope>NUCLEOTIDE SEQUENCE [LARGE SCALE GENOMIC DNA]</scope>
    <source>
        <strain evidence="10 11">Jerry-YX</strain>
    </source>
</reference>
<dbReference type="Pfam" id="PF03186">
    <property type="entry name" value="CobD_Cbib"/>
    <property type="match status" value="1"/>
</dbReference>
<evidence type="ECO:0000256" key="9">
    <source>
        <dbReference type="HAMAP-Rule" id="MF_00024"/>
    </source>
</evidence>
<evidence type="ECO:0000256" key="4">
    <source>
        <dbReference type="ARBA" id="ARBA00022475"/>
    </source>
</evidence>
<dbReference type="NCBIfam" id="TIGR00380">
    <property type="entry name" value="cobal_cbiB"/>
    <property type="match status" value="1"/>
</dbReference>
<comment type="subcellular location">
    <subcellularLocation>
        <location evidence="1 9">Cell membrane</location>
        <topology evidence="1 9">Multi-pass membrane protein</topology>
    </subcellularLocation>
</comment>
<sequence length="321" mass="33965">MSCADRAVALVIASMFLDWLLGDPRWLPHPVVAIGRLVAALERLLRRFVANERFGGVLLLVLVVGITAGTAWGVVRGAWLLHPAAGFAVEAALGWTCLAARSLHGESGRVAGAIARGDLPAARHALSLIVGRDTEALPEPEIWRGAVETVAENTSDGVIAPLFWLMIGGAPLSLAYKAVNTLDSMVGYKNERYLRFGWASARFDDLANLVPARLTGVLMALAAPLIGLLGRNAWRIMLRDGRNHSSPNSGIPEAAAAGALGVQLGGTNSYFGKPVAKPVIGDPLKPLDAAAWQGAVRLMYGSEGLILLFLGFFVLRGVTVP</sequence>
<evidence type="ECO:0000313" key="10">
    <source>
        <dbReference type="EMBL" id="QSV47206.1"/>
    </source>
</evidence>
<organism evidence="10 11">
    <name type="scientific">Geobacter benzoatilyticus</name>
    <dbReference type="NCBI Taxonomy" id="2815309"/>
    <lineage>
        <taxon>Bacteria</taxon>
        <taxon>Pseudomonadati</taxon>
        <taxon>Thermodesulfobacteriota</taxon>
        <taxon>Desulfuromonadia</taxon>
        <taxon>Geobacterales</taxon>
        <taxon>Geobacteraceae</taxon>
        <taxon>Geobacter</taxon>
    </lineage>
</organism>
<evidence type="ECO:0000256" key="7">
    <source>
        <dbReference type="ARBA" id="ARBA00022989"/>
    </source>
</evidence>
<keyword evidence="5 9" id="KW-0169">Cobalamin biosynthesis</keyword>
<name>A0ABX7Q8N7_9BACT</name>
<dbReference type="HAMAP" id="MF_00024">
    <property type="entry name" value="CobD_CbiB"/>
    <property type="match status" value="1"/>
</dbReference>
<feature type="transmembrane region" description="Helical" evidence="9">
    <location>
        <begin position="298"/>
        <end position="318"/>
    </location>
</feature>
<comment type="function">
    <text evidence="9">Converts cobyric acid to cobinamide by the addition of aminopropanol on the F carboxylic group.</text>
</comment>
<comment type="similarity">
    <text evidence="3 9">Belongs to the CobD/CbiB family.</text>
</comment>
<protein>
    <recommendedName>
        <fullName evidence="9">Cobalamin biosynthesis protein CobD</fullName>
    </recommendedName>
</protein>
<keyword evidence="7 9" id="KW-1133">Transmembrane helix</keyword>
<keyword evidence="4 9" id="KW-1003">Cell membrane</keyword>
<evidence type="ECO:0000256" key="3">
    <source>
        <dbReference type="ARBA" id="ARBA00006263"/>
    </source>
</evidence>
<evidence type="ECO:0000313" key="11">
    <source>
        <dbReference type="Proteomes" id="UP000663651"/>
    </source>
</evidence>
<dbReference type="InterPro" id="IPR004485">
    <property type="entry name" value="Cobalamin_biosynth_CobD/CbiB"/>
</dbReference>
<keyword evidence="6 9" id="KW-0812">Transmembrane</keyword>
<keyword evidence="11" id="KW-1185">Reference proteome</keyword>
<dbReference type="EMBL" id="CP071382">
    <property type="protein sequence ID" value="QSV47206.1"/>
    <property type="molecule type" value="Genomic_DNA"/>
</dbReference>
<evidence type="ECO:0000256" key="1">
    <source>
        <dbReference type="ARBA" id="ARBA00004651"/>
    </source>
</evidence>
<dbReference type="PANTHER" id="PTHR34308">
    <property type="entry name" value="COBALAMIN BIOSYNTHESIS PROTEIN CBIB"/>
    <property type="match status" value="1"/>
</dbReference>
<keyword evidence="8 9" id="KW-0472">Membrane</keyword>
<comment type="caution">
    <text evidence="9">Lacks conserved residue(s) required for the propagation of feature annotation.</text>
</comment>
<gene>
    <name evidence="9 10" type="primary">cobD</name>
    <name evidence="10" type="ORF">JZM60_08085</name>
</gene>
<evidence type="ECO:0000256" key="6">
    <source>
        <dbReference type="ARBA" id="ARBA00022692"/>
    </source>
</evidence>
<evidence type="ECO:0000256" key="5">
    <source>
        <dbReference type="ARBA" id="ARBA00022573"/>
    </source>
</evidence>
<dbReference type="RefSeq" id="WP_207165232.1">
    <property type="nucleotide sequence ID" value="NZ_CP071382.1"/>
</dbReference>
<evidence type="ECO:0000256" key="2">
    <source>
        <dbReference type="ARBA" id="ARBA00004953"/>
    </source>
</evidence>
<feature type="transmembrane region" description="Helical" evidence="9">
    <location>
        <begin position="57"/>
        <end position="75"/>
    </location>
</feature>
<dbReference type="Proteomes" id="UP000663651">
    <property type="component" value="Chromosome"/>
</dbReference>
<dbReference type="PANTHER" id="PTHR34308:SF1">
    <property type="entry name" value="COBALAMIN BIOSYNTHESIS PROTEIN CBIB"/>
    <property type="match status" value="1"/>
</dbReference>
<comment type="pathway">
    <text evidence="2 9">Cofactor biosynthesis; adenosylcobalamin biosynthesis.</text>
</comment>
<evidence type="ECO:0000256" key="8">
    <source>
        <dbReference type="ARBA" id="ARBA00023136"/>
    </source>
</evidence>
<proteinExistence type="inferred from homology"/>